<accession>A0ABS4PWV5</accession>
<name>A0ABS4PWV5_9PSEU</name>
<keyword evidence="3" id="KW-1185">Reference proteome</keyword>
<evidence type="ECO:0000313" key="2">
    <source>
        <dbReference type="EMBL" id="MBP2183902.1"/>
    </source>
</evidence>
<organism evidence="2 3">
    <name type="scientific">Amycolatopsis magusensis</name>
    <dbReference type="NCBI Taxonomy" id="882444"/>
    <lineage>
        <taxon>Bacteria</taxon>
        <taxon>Bacillati</taxon>
        <taxon>Actinomycetota</taxon>
        <taxon>Actinomycetes</taxon>
        <taxon>Pseudonocardiales</taxon>
        <taxon>Pseudonocardiaceae</taxon>
        <taxon>Amycolatopsis</taxon>
    </lineage>
</organism>
<protein>
    <submittedName>
        <fullName evidence="2">Uncharacterized protein</fullName>
    </submittedName>
</protein>
<gene>
    <name evidence="2" type="ORF">JOM49_005428</name>
</gene>
<dbReference type="Proteomes" id="UP000741013">
    <property type="component" value="Unassembled WGS sequence"/>
</dbReference>
<reference evidence="2 3" key="1">
    <citation type="submission" date="2021-03" db="EMBL/GenBank/DDBJ databases">
        <title>Sequencing the genomes of 1000 actinobacteria strains.</title>
        <authorList>
            <person name="Klenk H.-P."/>
        </authorList>
    </citation>
    <scope>NUCLEOTIDE SEQUENCE [LARGE SCALE GENOMIC DNA]</scope>
    <source>
        <strain evidence="2 3">DSM 45510</strain>
    </source>
</reference>
<dbReference type="EMBL" id="JAGGMS010000001">
    <property type="protein sequence ID" value="MBP2183902.1"/>
    <property type="molecule type" value="Genomic_DNA"/>
</dbReference>
<evidence type="ECO:0000256" key="1">
    <source>
        <dbReference type="SAM" id="MobiDB-lite"/>
    </source>
</evidence>
<feature type="compositionally biased region" description="Gly residues" evidence="1">
    <location>
        <begin position="24"/>
        <end position="39"/>
    </location>
</feature>
<feature type="region of interest" description="Disordered" evidence="1">
    <location>
        <begin position="1"/>
        <end position="39"/>
    </location>
</feature>
<proteinExistence type="predicted"/>
<evidence type="ECO:0000313" key="3">
    <source>
        <dbReference type="Proteomes" id="UP000741013"/>
    </source>
</evidence>
<sequence>MPPPQEEGVQCPGEVPDDVVAAEGDGGALGGQQGGVLGL</sequence>
<comment type="caution">
    <text evidence="2">The sequence shown here is derived from an EMBL/GenBank/DDBJ whole genome shotgun (WGS) entry which is preliminary data.</text>
</comment>